<evidence type="ECO:0000256" key="6">
    <source>
        <dbReference type="ARBA" id="ARBA00023096"/>
    </source>
</evidence>
<dbReference type="RefSeq" id="WP_092544404.1">
    <property type="nucleotide sequence ID" value="NZ_FOKV01000009.1"/>
</dbReference>
<feature type="binding site" evidence="7 9">
    <location>
        <begin position="78"/>
        <end position="79"/>
    </location>
    <ligand>
        <name>FMN</name>
        <dbReference type="ChEBI" id="CHEBI:58210"/>
    </ligand>
</feature>
<feature type="binding site" evidence="7 8">
    <location>
        <position position="68"/>
    </location>
    <ligand>
        <name>substrate</name>
    </ligand>
</feature>
<dbReference type="InterPro" id="IPR019740">
    <property type="entry name" value="Pyridox_Oxase_CS"/>
</dbReference>
<keyword evidence="6 7" id="KW-0664">Pyridoxine biosynthesis</keyword>
<dbReference type="NCBIfam" id="NF004231">
    <property type="entry name" value="PRK05679.1"/>
    <property type="match status" value="1"/>
</dbReference>
<evidence type="ECO:0000256" key="5">
    <source>
        <dbReference type="ARBA" id="ARBA00023002"/>
    </source>
</evidence>
<comment type="catalytic activity">
    <reaction evidence="7">
        <text>pyridoxamine 5'-phosphate + O2 + H2O = pyridoxal 5'-phosphate + H2O2 + NH4(+)</text>
        <dbReference type="Rhea" id="RHEA:15817"/>
        <dbReference type="ChEBI" id="CHEBI:15377"/>
        <dbReference type="ChEBI" id="CHEBI:15379"/>
        <dbReference type="ChEBI" id="CHEBI:16240"/>
        <dbReference type="ChEBI" id="CHEBI:28938"/>
        <dbReference type="ChEBI" id="CHEBI:58451"/>
        <dbReference type="ChEBI" id="CHEBI:597326"/>
        <dbReference type="EC" id="1.4.3.5"/>
    </reaction>
</comment>
<dbReference type="SUPFAM" id="SSF50475">
    <property type="entry name" value="FMN-binding split barrel"/>
    <property type="match status" value="1"/>
</dbReference>
<feature type="domain" description="Pyridoxamine 5'-phosphate oxidase N-terminal" evidence="10">
    <location>
        <begin position="45"/>
        <end position="161"/>
    </location>
</feature>
<comment type="similarity">
    <text evidence="1 7">Belongs to the pyridoxamine 5'-phosphate oxidase family.</text>
</comment>
<feature type="binding site" evidence="7 9">
    <location>
        <position position="197"/>
    </location>
    <ligand>
        <name>FMN</name>
        <dbReference type="ChEBI" id="CHEBI:58210"/>
    </ligand>
</feature>
<evidence type="ECO:0000259" key="11">
    <source>
        <dbReference type="Pfam" id="PF10590"/>
    </source>
</evidence>
<reference evidence="13" key="1">
    <citation type="submission" date="2016-10" db="EMBL/GenBank/DDBJ databases">
        <authorList>
            <person name="Varghese N."/>
            <person name="Submissions S."/>
        </authorList>
    </citation>
    <scope>NUCLEOTIDE SEQUENCE [LARGE SCALE GENOMIC DNA]</scope>
    <source>
        <strain evidence="13">DSM 24499</strain>
    </source>
</reference>
<dbReference type="InterPro" id="IPR019576">
    <property type="entry name" value="Pyridoxamine_oxidase_dimer_C"/>
</dbReference>
<evidence type="ECO:0000313" key="12">
    <source>
        <dbReference type="EMBL" id="SFC81060.1"/>
    </source>
</evidence>
<evidence type="ECO:0000256" key="8">
    <source>
        <dbReference type="PIRSR" id="PIRSR000190-1"/>
    </source>
</evidence>
<comment type="subunit">
    <text evidence="2 7">Homodimer.</text>
</comment>
<feature type="binding site" evidence="8">
    <location>
        <begin position="9"/>
        <end position="12"/>
    </location>
    <ligand>
        <name>substrate</name>
    </ligand>
</feature>
<dbReference type="Pfam" id="PF01243">
    <property type="entry name" value="PNPOx_N"/>
    <property type="match status" value="1"/>
</dbReference>
<feature type="binding site" evidence="7 9">
    <location>
        <begin position="142"/>
        <end position="143"/>
    </location>
    <ligand>
        <name>FMN</name>
        <dbReference type="ChEBI" id="CHEBI:58210"/>
    </ligand>
</feature>
<comment type="pathway">
    <text evidence="7">Cofactor metabolism; pyridoxal 5'-phosphate salvage; pyridoxal 5'-phosphate from pyridoxamine 5'-phosphate: step 1/1.</text>
</comment>
<dbReference type="PROSITE" id="PS01064">
    <property type="entry name" value="PYRIDOX_OXIDASE"/>
    <property type="match status" value="1"/>
</dbReference>
<dbReference type="UniPathway" id="UPA01068">
    <property type="reaction ID" value="UER00304"/>
</dbReference>
<dbReference type="InterPro" id="IPR000659">
    <property type="entry name" value="Pyridox_Oxase"/>
</dbReference>
<feature type="binding site" evidence="7 8">
    <location>
        <position position="129"/>
    </location>
    <ligand>
        <name>substrate</name>
    </ligand>
</feature>
<dbReference type="STRING" id="1334022.SAMN04487907_10970"/>
<keyword evidence="13" id="KW-1185">Reference proteome</keyword>
<comment type="catalytic activity">
    <reaction evidence="7">
        <text>pyridoxine 5'-phosphate + O2 = pyridoxal 5'-phosphate + H2O2</text>
        <dbReference type="Rhea" id="RHEA:15149"/>
        <dbReference type="ChEBI" id="CHEBI:15379"/>
        <dbReference type="ChEBI" id="CHEBI:16240"/>
        <dbReference type="ChEBI" id="CHEBI:58589"/>
        <dbReference type="ChEBI" id="CHEBI:597326"/>
        <dbReference type="EC" id="1.4.3.5"/>
    </reaction>
</comment>
<evidence type="ECO:0000256" key="4">
    <source>
        <dbReference type="ARBA" id="ARBA00022643"/>
    </source>
</evidence>
<evidence type="ECO:0000313" key="13">
    <source>
        <dbReference type="Proteomes" id="UP000199438"/>
    </source>
</evidence>
<feature type="binding site" evidence="7 9">
    <location>
        <begin position="63"/>
        <end position="68"/>
    </location>
    <ligand>
        <name>FMN</name>
        <dbReference type="ChEBI" id="CHEBI:58210"/>
    </ligand>
</feature>
<feature type="binding site" evidence="7 9">
    <location>
        <position position="187"/>
    </location>
    <ligand>
        <name>FMN</name>
        <dbReference type="ChEBI" id="CHEBI:58210"/>
    </ligand>
</feature>
<dbReference type="AlphaFoldDB" id="A0A1I1MHM9"/>
<name>A0A1I1MHM9_9FLAO</name>
<dbReference type="EMBL" id="FOKV01000009">
    <property type="protein sequence ID" value="SFC81060.1"/>
    <property type="molecule type" value="Genomic_DNA"/>
</dbReference>
<feature type="binding site" evidence="7 9">
    <location>
        <position position="107"/>
    </location>
    <ligand>
        <name>FMN</name>
        <dbReference type="ChEBI" id="CHEBI:58210"/>
    </ligand>
</feature>
<dbReference type="GO" id="GO:0004733">
    <property type="term" value="F:pyridoxamine phosphate oxidase activity"/>
    <property type="evidence" value="ECO:0007669"/>
    <property type="project" value="UniProtKB-UniRule"/>
</dbReference>
<sequence length="214" mass="24466">MSKDLQDYRQSYEKSELLESSISSDPFELFEQWFNETEAEGGSGEVNAMTMSTIGLDGFPKSRVVLLKSYSADGFVFYTNFNSEKGKAIAQNPHVCLSFFWPSTERQVIIKGLVEKVDEKIATKYYHSRPRGSQLGAWASPQSTEIASREVLENNLAEVEEKYEGQEVPKPAHWGGYIVKPVSLEFWQGRQNRLHDRIAYIREDAKWNSKRLAP</sequence>
<comment type="pathway">
    <text evidence="7">Cofactor metabolism; pyridoxal 5'-phosphate salvage; pyridoxal 5'-phosphate from pyridoxine 5'-phosphate: step 1/1.</text>
</comment>
<evidence type="ECO:0000259" key="10">
    <source>
        <dbReference type="Pfam" id="PF01243"/>
    </source>
</evidence>
<feature type="binding site" evidence="7 8">
    <location>
        <begin position="193"/>
        <end position="195"/>
    </location>
    <ligand>
        <name>substrate</name>
    </ligand>
</feature>
<comment type="caution">
    <text evidence="7">Lacks conserved residue(s) required for the propagation of feature annotation.</text>
</comment>
<dbReference type="PANTHER" id="PTHR10851">
    <property type="entry name" value="PYRIDOXINE-5-PHOSPHATE OXIDASE"/>
    <property type="match status" value="1"/>
</dbReference>
<proteinExistence type="inferred from homology"/>
<dbReference type="InterPro" id="IPR011576">
    <property type="entry name" value="Pyridox_Oxase_N"/>
</dbReference>
<feature type="binding site" evidence="7 9">
    <location>
        <position position="85"/>
    </location>
    <ligand>
        <name>FMN</name>
        <dbReference type="ChEBI" id="CHEBI:58210"/>
    </ligand>
</feature>
<keyword evidence="5 7" id="KW-0560">Oxidoreductase</keyword>
<dbReference type="Gene3D" id="2.30.110.10">
    <property type="entry name" value="Electron Transport, Fmn-binding Protein, Chain A"/>
    <property type="match status" value="1"/>
</dbReference>
<comment type="cofactor">
    <cofactor evidence="7 9">
        <name>FMN</name>
        <dbReference type="ChEBI" id="CHEBI:58210"/>
    </cofactor>
    <text evidence="7 9">Binds 1 FMN per subunit.</text>
</comment>
<evidence type="ECO:0000256" key="7">
    <source>
        <dbReference type="HAMAP-Rule" id="MF_01629"/>
    </source>
</evidence>
<dbReference type="InterPro" id="IPR012349">
    <property type="entry name" value="Split_barrel_FMN-bd"/>
</dbReference>
<dbReference type="GO" id="GO:0010181">
    <property type="term" value="F:FMN binding"/>
    <property type="evidence" value="ECO:0007669"/>
    <property type="project" value="UniProtKB-UniRule"/>
</dbReference>
<dbReference type="HAMAP" id="MF_01629">
    <property type="entry name" value="PdxH"/>
    <property type="match status" value="1"/>
</dbReference>
<keyword evidence="3 7" id="KW-0285">Flavoprotein</keyword>
<dbReference type="Pfam" id="PF10590">
    <property type="entry name" value="PNP_phzG_C"/>
    <property type="match status" value="1"/>
</dbReference>
<feature type="binding site" evidence="7 8">
    <location>
        <position position="125"/>
    </location>
    <ligand>
        <name>substrate</name>
    </ligand>
</feature>
<feature type="domain" description="Pyridoxine 5'-phosphate oxidase dimerisation C-terminal" evidence="11">
    <location>
        <begin position="174"/>
        <end position="214"/>
    </location>
</feature>
<dbReference type="GO" id="GO:0008615">
    <property type="term" value="P:pyridoxine biosynthetic process"/>
    <property type="evidence" value="ECO:0007669"/>
    <property type="project" value="UniProtKB-UniRule"/>
</dbReference>
<evidence type="ECO:0000256" key="2">
    <source>
        <dbReference type="ARBA" id="ARBA00011738"/>
    </source>
</evidence>
<dbReference type="Proteomes" id="UP000199438">
    <property type="component" value="Unassembled WGS sequence"/>
</dbReference>
<dbReference type="OrthoDB" id="9780392at2"/>
<comment type="function">
    <text evidence="7">Catalyzes the oxidation of either pyridoxine 5'-phosphate (PNP) or pyridoxamine 5'-phosphate (PMP) into pyridoxal 5'-phosphate (PLP).</text>
</comment>
<dbReference type="PIRSF" id="PIRSF000190">
    <property type="entry name" value="Pyd_amn-ph_oxd"/>
    <property type="match status" value="1"/>
</dbReference>
<protein>
    <recommendedName>
        <fullName evidence="7">Pyridoxine/pyridoxamine 5'-phosphate oxidase</fullName>
        <ecNumber evidence="7">1.4.3.5</ecNumber>
    </recommendedName>
    <alternativeName>
        <fullName evidence="7">PNP/PMP oxidase</fullName>
        <shortName evidence="7">PNPOx</shortName>
    </alternativeName>
    <alternativeName>
        <fullName evidence="7">Pyridoxal 5'-phosphate synthase</fullName>
    </alternativeName>
</protein>
<evidence type="ECO:0000256" key="3">
    <source>
        <dbReference type="ARBA" id="ARBA00022630"/>
    </source>
</evidence>
<dbReference type="EC" id="1.4.3.5" evidence="7"/>
<dbReference type="FunFam" id="2.30.110.10:FF:000020">
    <property type="entry name" value="PNPO isoform 11"/>
    <property type="match status" value="1"/>
</dbReference>
<keyword evidence="4 7" id="KW-0288">FMN</keyword>
<evidence type="ECO:0000256" key="1">
    <source>
        <dbReference type="ARBA" id="ARBA00007301"/>
    </source>
</evidence>
<accession>A0A1I1MHM9</accession>
<evidence type="ECO:0000256" key="9">
    <source>
        <dbReference type="PIRSR" id="PIRSR000190-2"/>
    </source>
</evidence>
<dbReference type="NCBIfam" id="TIGR00558">
    <property type="entry name" value="pdxH"/>
    <property type="match status" value="1"/>
</dbReference>
<dbReference type="PANTHER" id="PTHR10851:SF0">
    <property type="entry name" value="PYRIDOXINE-5'-PHOSPHATE OXIDASE"/>
    <property type="match status" value="1"/>
</dbReference>
<feature type="binding site" evidence="7 8">
    <location>
        <position position="133"/>
    </location>
    <ligand>
        <name>substrate</name>
    </ligand>
</feature>
<organism evidence="12 13">
    <name type="scientific">Zunongwangia mangrovi</name>
    <dbReference type="NCBI Taxonomy" id="1334022"/>
    <lineage>
        <taxon>Bacteria</taxon>
        <taxon>Pseudomonadati</taxon>
        <taxon>Bacteroidota</taxon>
        <taxon>Flavobacteriia</taxon>
        <taxon>Flavobacteriales</taxon>
        <taxon>Flavobacteriaceae</taxon>
        <taxon>Zunongwangia</taxon>
    </lineage>
</organism>
<gene>
    <name evidence="7" type="primary">pdxH</name>
    <name evidence="12" type="ORF">SAMN04487907_10970</name>
</gene>